<sequence length="100" mass="11805">MIDFITLHFDEIFFVCFFVAGLVIPILMGCNEHPYNEPKIWKIRLVALPIILGCVFYIFRNSCGVLGRIYISLGLWLVFMFPRGYVEYMLYRRKSGNKKE</sequence>
<name>D9S5P4_FIBSS</name>
<gene>
    <name evidence="2" type="ordered locus">FSU_0291</name>
</gene>
<feature type="transmembrane region" description="Helical" evidence="1">
    <location>
        <begin position="12"/>
        <end position="29"/>
    </location>
</feature>
<protein>
    <submittedName>
        <fullName evidence="2">Putative membrane protein</fullName>
    </submittedName>
</protein>
<dbReference type="Proteomes" id="UP000000517">
    <property type="component" value="Chromosome"/>
</dbReference>
<evidence type="ECO:0000256" key="1">
    <source>
        <dbReference type="SAM" id="Phobius"/>
    </source>
</evidence>
<evidence type="ECO:0000313" key="3">
    <source>
        <dbReference type="Proteomes" id="UP000000517"/>
    </source>
</evidence>
<dbReference type="KEGG" id="fsc:FSU_0291"/>
<feature type="transmembrane region" description="Helical" evidence="1">
    <location>
        <begin position="65"/>
        <end position="86"/>
    </location>
</feature>
<dbReference type="STRING" id="59374.FSU_0291"/>
<organism evidence="2 3">
    <name type="scientific">Fibrobacter succinogenes (strain ATCC 19169 / S85)</name>
    <dbReference type="NCBI Taxonomy" id="59374"/>
    <lineage>
        <taxon>Bacteria</taxon>
        <taxon>Pseudomonadati</taxon>
        <taxon>Fibrobacterota</taxon>
        <taxon>Fibrobacteria</taxon>
        <taxon>Fibrobacterales</taxon>
        <taxon>Fibrobacteraceae</taxon>
        <taxon>Fibrobacter</taxon>
    </lineage>
</organism>
<dbReference type="EMBL" id="CP002158">
    <property type="protein sequence ID" value="ADL26735.1"/>
    <property type="molecule type" value="Genomic_DNA"/>
</dbReference>
<dbReference type="OrthoDB" id="1820671at2"/>
<feature type="transmembrane region" description="Helical" evidence="1">
    <location>
        <begin position="41"/>
        <end position="59"/>
    </location>
</feature>
<dbReference type="AlphaFoldDB" id="D9S5P4"/>
<proteinExistence type="predicted"/>
<reference evidence="3" key="1">
    <citation type="submission" date="2010-08" db="EMBL/GenBank/DDBJ databases">
        <title>Complete sequence of Fibrobacter succinogenes subsp. succinogenes S85.</title>
        <authorList>
            <person name="Durkin A.S."/>
            <person name="Nelson K.E."/>
            <person name="Morrison M."/>
            <person name="Forsberg C.W."/>
            <person name="Wilson D.B."/>
            <person name="Russell J.B."/>
            <person name="Cann I.K.O."/>
            <person name="Mackie R.I."/>
            <person name="White B.A."/>
        </authorList>
    </citation>
    <scope>NUCLEOTIDE SEQUENCE [LARGE SCALE GENOMIC DNA]</scope>
    <source>
        <strain evidence="3">ATCC 19169 / S85</strain>
    </source>
</reference>
<keyword evidence="1" id="KW-0472">Membrane</keyword>
<evidence type="ECO:0000313" key="2">
    <source>
        <dbReference type="EMBL" id="ADL26735.1"/>
    </source>
</evidence>
<accession>D9S5P4</accession>
<keyword evidence="1" id="KW-1133">Transmembrane helix</keyword>
<dbReference type="RefSeq" id="WP_014545126.1">
    <property type="nucleotide sequence ID" value="NC_013410.1"/>
</dbReference>
<dbReference type="HOGENOM" id="CLU_2301666_0_0_0"/>
<keyword evidence="1" id="KW-0812">Transmembrane</keyword>